<dbReference type="InterPro" id="IPR010499">
    <property type="entry name" value="AraC_E-bd"/>
</dbReference>
<dbReference type="EMBL" id="LMTZ01000135">
    <property type="protein sequence ID" value="KST63645.1"/>
    <property type="molecule type" value="Genomic_DNA"/>
</dbReference>
<accession>A0A0V7ZGR5</accession>
<protein>
    <submittedName>
        <fullName evidence="4">Transcriptional regulator</fullName>
    </submittedName>
</protein>
<dbReference type="SMART" id="SM00871">
    <property type="entry name" value="AraC_E_bind"/>
    <property type="match status" value="1"/>
</dbReference>
<dbReference type="GO" id="GO:0003677">
    <property type="term" value="F:DNA binding"/>
    <property type="evidence" value="ECO:0007669"/>
    <property type="project" value="UniProtKB-KW"/>
</dbReference>
<dbReference type="GO" id="GO:0003700">
    <property type="term" value="F:DNA-binding transcription factor activity"/>
    <property type="evidence" value="ECO:0007669"/>
    <property type="project" value="InterPro"/>
</dbReference>
<dbReference type="InterPro" id="IPR011256">
    <property type="entry name" value="Reg_factor_effector_dom_sf"/>
</dbReference>
<evidence type="ECO:0000256" key="1">
    <source>
        <dbReference type="ARBA" id="ARBA00023125"/>
    </source>
</evidence>
<dbReference type="PROSITE" id="PS00552">
    <property type="entry name" value="HTH_MERR_1"/>
    <property type="match status" value="1"/>
</dbReference>
<dbReference type="SMART" id="SM00422">
    <property type="entry name" value="HTH_MERR"/>
    <property type="match status" value="1"/>
</dbReference>
<feature type="coiled-coil region" evidence="2">
    <location>
        <begin position="84"/>
        <end position="113"/>
    </location>
</feature>
<evidence type="ECO:0000313" key="4">
    <source>
        <dbReference type="EMBL" id="KST63645.1"/>
    </source>
</evidence>
<dbReference type="InterPro" id="IPR000551">
    <property type="entry name" value="MerR-type_HTH_dom"/>
</dbReference>
<dbReference type="InterPro" id="IPR009061">
    <property type="entry name" value="DNA-bd_dom_put_sf"/>
</dbReference>
<dbReference type="Gene3D" id="1.10.1660.10">
    <property type="match status" value="1"/>
</dbReference>
<dbReference type="Pfam" id="PF06445">
    <property type="entry name" value="GyrI-like"/>
    <property type="match status" value="1"/>
</dbReference>
<keyword evidence="1" id="KW-0238">DNA-binding</keyword>
<dbReference type="SUPFAM" id="SSF46955">
    <property type="entry name" value="Putative DNA-binding domain"/>
    <property type="match status" value="1"/>
</dbReference>
<dbReference type="InterPro" id="IPR029442">
    <property type="entry name" value="GyrI-like"/>
</dbReference>
<name>A0A0V7ZGR5_9CYAN</name>
<sequence>MLRISDFAQLSRVSPKALRLYDRMGLLKPIKVDSFTGYRYYSAIQLPRLNRILVFKELGFSLEQIAKLLDENIPAEEIRGMLRIKHLEIQQRLLEDQVRLARVEMRLSEIEQEKKMPNYEVILKPVESQLVAVTVGVIPNYQDCGPIFERLFGEAYAYVSRHNLKQSGNGISIYHDTKLRDRYIPVEAAVPIYEKIPSNEKVLVYELPGVEDMACTVHQGSFASLGQAYNILLEWVEKNGYRIIGSTREIYLQYEQGGDESQYVTEVQIPVEKI</sequence>
<organism evidence="4 5">
    <name type="scientific">Mastigocoleus testarum BC008</name>
    <dbReference type="NCBI Taxonomy" id="371196"/>
    <lineage>
        <taxon>Bacteria</taxon>
        <taxon>Bacillati</taxon>
        <taxon>Cyanobacteriota</taxon>
        <taxon>Cyanophyceae</taxon>
        <taxon>Nostocales</taxon>
        <taxon>Hapalosiphonaceae</taxon>
        <taxon>Mastigocoleus</taxon>
    </lineage>
</organism>
<dbReference type="Gene3D" id="3.20.80.10">
    <property type="entry name" value="Regulatory factor, effector binding domain"/>
    <property type="match status" value="1"/>
</dbReference>
<gene>
    <name evidence="4" type="ORF">BC008_14385</name>
</gene>
<proteinExistence type="predicted"/>
<keyword evidence="5" id="KW-1185">Reference proteome</keyword>
<dbReference type="Pfam" id="PF13411">
    <property type="entry name" value="MerR_1"/>
    <property type="match status" value="1"/>
</dbReference>
<reference evidence="4 5" key="1">
    <citation type="journal article" date="2015" name="Genome Announc.">
        <title>Draft Genome of the Euendolithic (true boring) Cyanobacterium Mastigocoleus testarum strain BC008.</title>
        <authorList>
            <person name="Guida B.S."/>
            <person name="Garcia-Pichel F."/>
        </authorList>
    </citation>
    <scope>NUCLEOTIDE SEQUENCE [LARGE SCALE GENOMIC DNA]</scope>
    <source>
        <strain evidence="4 5">BC008</strain>
    </source>
</reference>
<dbReference type="PANTHER" id="PTHR30204">
    <property type="entry name" value="REDOX-CYCLING DRUG-SENSING TRANSCRIPTIONAL ACTIVATOR SOXR"/>
    <property type="match status" value="1"/>
</dbReference>
<dbReference type="OrthoDB" id="9773308at2"/>
<evidence type="ECO:0000256" key="2">
    <source>
        <dbReference type="SAM" id="Coils"/>
    </source>
</evidence>
<dbReference type="CDD" id="cd01107">
    <property type="entry name" value="HTH_BmrR"/>
    <property type="match status" value="1"/>
</dbReference>
<feature type="domain" description="HTH merR-type" evidence="3">
    <location>
        <begin position="1"/>
        <end position="71"/>
    </location>
</feature>
<comment type="caution">
    <text evidence="4">The sequence shown here is derived from an EMBL/GenBank/DDBJ whole genome shotgun (WGS) entry which is preliminary data.</text>
</comment>
<evidence type="ECO:0000313" key="5">
    <source>
        <dbReference type="Proteomes" id="UP000053372"/>
    </source>
</evidence>
<keyword evidence="2" id="KW-0175">Coiled coil</keyword>
<evidence type="ECO:0000259" key="3">
    <source>
        <dbReference type="PROSITE" id="PS50937"/>
    </source>
</evidence>
<dbReference type="SUPFAM" id="SSF55136">
    <property type="entry name" value="Probable bacterial effector-binding domain"/>
    <property type="match status" value="1"/>
</dbReference>
<dbReference type="AlphaFoldDB" id="A0A0V7ZGR5"/>
<dbReference type="Proteomes" id="UP000053372">
    <property type="component" value="Unassembled WGS sequence"/>
</dbReference>
<dbReference type="InterPro" id="IPR047057">
    <property type="entry name" value="MerR_fam"/>
</dbReference>
<dbReference type="RefSeq" id="WP_027842727.1">
    <property type="nucleotide sequence ID" value="NZ_LMTZ01000135.1"/>
</dbReference>
<dbReference type="PANTHER" id="PTHR30204:SF97">
    <property type="entry name" value="MERR FAMILY REGULATORY PROTEIN"/>
    <property type="match status" value="1"/>
</dbReference>
<dbReference type="PROSITE" id="PS50937">
    <property type="entry name" value="HTH_MERR_2"/>
    <property type="match status" value="1"/>
</dbReference>